<evidence type="ECO:0000313" key="1">
    <source>
        <dbReference type="EMBL" id="MPC90446.1"/>
    </source>
</evidence>
<dbReference type="CDD" id="cd09275">
    <property type="entry name" value="RNase_HI_RT_DIRS1"/>
    <property type="match status" value="1"/>
</dbReference>
<evidence type="ECO:0008006" key="3">
    <source>
        <dbReference type="Google" id="ProtNLM"/>
    </source>
</evidence>
<evidence type="ECO:0000313" key="2">
    <source>
        <dbReference type="Proteomes" id="UP000324222"/>
    </source>
</evidence>
<name>A0A5B7J8V5_PORTR</name>
<dbReference type="EMBL" id="VSRR010084433">
    <property type="protein sequence ID" value="MPC90446.1"/>
    <property type="molecule type" value="Genomic_DNA"/>
</dbReference>
<keyword evidence="2" id="KW-1185">Reference proteome</keyword>
<dbReference type="AlphaFoldDB" id="A0A5B7J8V5"/>
<gene>
    <name evidence="1" type="ORF">E2C01_085434</name>
</gene>
<sequence>MKSDLHWWLHNVSVQCRKIFRVASDIHLFTDASITGWDDQLHHMTAGGSWSSEEKLLHNNALELKAILFALQAFTLEVCGKHIKVFCDNTGDPRNSTGLGRVFIGRIGVYSNRKAIFPIRYLRIKGDRDQPPA</sequence>
<dbReference type="OrthoDB" id="6380429at2759"/>
<comment type="caution">
    <text evidence="1">The sequence shown here is derived from an EMBL/GenBank/DDBJ whole genome shotgun (WGS) entry which is preliminary data.</text>
</comment>
<protein>
    <recommendedName>
        <fullName evidence="3">RNase H type-1 domain-containing protein</fullName>
    </recommendedName>
</protein>
<reference evidence="1 2" key="1">
    <citation type="submission" date="2019-05" db="EMBL/GenBank/DDBJ databases">
        <title>Another draft genome of Portunus trituberculatus and its Hox gene families provides insights of decapod evolution.</title>
        <authorList>
            <person name="Jeong J.-H."/>
            <person name="Song I."/>
            <person name="Kim S."/>
            <person name="Choi T."/>
            <person name="Kim D."/>
            <person name="Ryu S."/>
            <person name="Kim W."/>
        </authorList>
    </citation>
    <scope>NUCLEOTIDE SEQUENCE [LARGE SCALE GENOMIC DNA]</scope>
    <source>
        <tissue evidence="1">Muscle</tissue>
    </source>
</reference>
<dbReference type="Proteomes" id="UP000324222">
    <property type="component" value="Unassembled WGS sequence"/>
</dbReference>
<proteinExistence type="predicted"/>
<organism evidence="1 2">
    <name type="scientific">Portunus trituberculatus</name>
    <name type="common">Swimming crab</name>
    <name type="synonym">Neptunus trituberculatus</name>
    <dbReference type="NCBI Taxonomy" id="210409"/>
    <lineage>
        <taxon>Eukaryota</taxon>
        <taxon>Metazoa</taxon>
        <taxon>Ecdysozoa</taxon>
        <taxon>Arthropoda</taxon>
        <taxon>Crustacea</taxon>
        <taxon>Multicrustacea</taxon>
        <taxon>Malacostraca</taxon>
        <taxon>Eumalacostraca</taxon>
        <taxon>Eucarida</taxon>
        <taxon>Decapoda</taxon>
        <taxon>Pleocyemata</taxon>
        <taxon>Brachyura</taxon>
        <taxon>Eubrachyura</taxon>
        <taxon>Portunoidea</taxon>
        <taxon>Portunidae</taxon>
        <taxon>Portuninae</taxon>
        <taxon>Portunus</taxon>
    </lineage>
</organism>
<accession>A0A5B7J8V5</accession>